<dbReference type="OrthoDB" id="689430at2759"/>
<dbReference type="PANTHER" id="PTHR33116">
    <property type="entry name" value="REVERSE TRANSCRIPTASE ZINC-BINDING DOMAIN-CONTAINING PROTEIN-RELATED-RELATED"/>
    <property type="match status" value="1"/>
</dbReference>
<reference evidence="4 5" key="1">
    <citation type="submission" date="2018-04" db="EMBL/GenBank/DDBJ databases">
        <title>WGS assembly of Panicum hallii var. hallii HAL2.</title>
        <authorList>
            <person name="Lovell J."/>
            <person name="Jenkins J."/>
            <person name="Lowry D."/>
            <person name="Mamidi S."/>
            <person name="Sreedasyam A."/>
            <person name="Weng X."/>
            <person name="Barry K."/>
            <person name="Bonette J."/>
            <person name="Campitelli B."/>
            <person name="Daum C."/>
            <person name="Gordon S."/>
            <person name="Gould B."/>
            <person name="Lipzen A."/>
            <person name="MacQueen A."/>
            <person name="Palacio-Mejia J."/>
            <person name="Plott C."/>
            <person name="Shakirov E."/>
            <person name="Shu S."/>
            <person name="Yoshinaga Y."/>
            <person name="Zane M."/>
            <person name="Rokhsar D."/>
            <person name="Grimwood J."/>
            <person name="Schmutz J."/>
            <person name="Juenger T."/>
        </authorList>
    </citation>
    <scope>NUCLEOTIDE SEQUENCE [LARGE SCALE GENOMIC DNA]</scope>
    <source>
        <strain evidence="5">cv. HAL2</strain>
    </source>
</reference>
<evidence type="ECO:0000259" key="3">
    <source>
        <dbReference type="Pfam" id="PF13966"/>
    </source>
</evidence>
<feature type="region of interest" description="Disordered" evidence="1">
    <location>
        <begin position="365"/>
        <end position="384"/>
    </location>
</feature>
<dbReference type="PANTHER" id="PTHR33116:SF87">
    <property type="entry name" value="OS01G0158850 PROTEIN"/>
    <property type="match status" value="1"/>
</dbReference>
<keyword evidence="2" id="KW-0472">Membrane</keyword>
<keyword evidence="2" id="KW-0812">Transmembrane</keyword>
<gene>
    <name evidence="4" type="ORF">GQ55_3G425600</name>
</gene>
<evidence type="ECO:0000313" key="4">
    <source>
        <dbReference type="EMBL" id="PUZ67324.1"/>
    </source>
</evidence>
<sequence length="384" mass="44300">MYLLPKTVTDKLDKQRRTFFWQGNGLKRKYHLVKWETICQSKEKGGLGIKGIRRMNIGLLCKWWWKLDNEKGLWQDIVKAKYFRGGVLRRKVKVNNGKKALFWEDPWLNDKPLCTTAPVLYDLCNEKFITVYQVLSASGQLTFRHWLPPILFEMCMKILEDVYSNDFDNVADPVTWKWCKDGSFSTKSVYNHLASGDVGVKFTHIWKAKLPYKIKIFCWLVEEGAILTKDNMVKRNWPGDPTCCFCHESETINHLFFQCAVAKVIWGIDIQQYRSWMSTWLPGGSPVYIFCLAAVCWAIWKRRNKACFENKKLKHPAEIIIHACALMSYWAGLYGAEMQSKIMEGVKTVLLGAVYVVNLEARLGSPKTAGDSDPEYSTSEAATD</sequence>
<proteinExistence type="predicted"/>
<dbReference type="STRING" id="1504633.A0A2T7EHL7"/>
<keyword evidence="5" id="KW-1185">Reference proteome</keyword>
<organism evidence="4 5">
    <name type="scientific">Panicum hallii var. hallii</name>
    <dbReference type="NCBI Taxonomy" id="1504633"/>
    <lineage>
        <taxon>Eukaryota</taxon>
        <taxon>Viridiplantae</taxon>
        <taxon>Streptophyta</taxon>
        <taxon>Embryophyta</taxon>
        <taxon>Tracheophyta</taxon>
        <taxon>Spermatophyta</taxon>
        <taxon>Magnoliopsida</taxon>
        <taxon>Liliopsida</taxon>
        <taxon>Poales</taxon>
        <taxon>Poaceae</taxon>
        <taxon>PACMAD clade</taxon>
        <taxon>Panicoideae</taxon>
        <taxon>Panicodae</taxon>
        <taxon>Paniceae</taxon>
        <taxon>Panicinae</taxon>
        <taxon>Panicum</taxon>
        <taxon>Panicum sect. Panicum</taxon>
    </lineage>
</organism>
<dbReference type="EMBL" id="CM009751">
    <property type="protein sequence ID" value="PUZ67324.1"/>
    <property type="molecule type" value="Genomic_DNA"/>
</dbReference>
<evidence type="ECO:0000256" key="1">
    <source>
        <dbReference type="SAM" id="MobiDB-lite"/>
    </source>
</evidence>
<feature type="compositionally biased region" description="Polar residues" evidence="1">
    <location>
        <begin position="375"/>
        <end position="384"/>
    </location>
</feature>
<feature type="transmembrane region" description="Helical" evidence="2">
    <location>
        <begin position="280"/>
        <end position="299"/>
    </location>
</feature>
<dbReference type="InterPro" id="IPR026960">
    <property type="entry name" value="RVT-Znf"/>
</dbReference>
<accession>A0A2T7EHL7</accession>
<dbReference type="AlphaFoldDB" id="A0A2T7EHL7"/>
<name>A0A2T7EHL7_9POAL</name>
<evidence type="ECO:0000256" key="2">
    <source>
        <dbReference type="SAM" id="Phobius"/>
    </source>
</evidence>
<dbReference type="Proteomes" id="UP000244336">
    <property type="component" value="Chromosome 3"/>
</dbReference>
<dbReference type="Pfam" id="PF13966">
    <property type="entry name" value="zf-RVT"/>
    <property type="match status" value="1"/>
</dbReference>
<dbReference type="Gramene" id="PUZ67324">
    <property type="protein sequence ID" value="PUZ67324"/>
    <property type="gene ID" value="GQ55_3G425600"/>
</dbReference>
<protein>
    <recommendedName>
        <fullName evidence="3">Reverse transcriptase zinc-binding domain-containing protein</fullName>
    </recommendedName>
</protein>
<feature type="domain" description="Reverse transcriptase zinc-binding" evidence="3">
    <location>
        <begin position="184"/>
        <end position="266"/>
    </location>
</feature>
<evidence type="ECO:0000313" key="5">
    <source>
        <dbReference type="Proteomes" id="UP000244336"/>
    </source>
</evidence>
<keyword evidence="2" id="KW-1133">Transmembrane helix</keyword>